<sequence>MAIALLLAAGLTGCGRPGEPVPWEVTEVGDAGPGRVQIRVTGGEAEEIWQVSDEGHNLGRAERARPMTASVSSCAGQLCYRVVTGLLRVETGGDAAGWTTAWQITGADYTQLAADYMPLGAPATHLSSTSVVVHEVAGGRHVVFVANGRDGLLHRSADGRWHRLGLPKGGEGWYFAEPPRLASEPPPADPSWVVAALVTALLLVAGAIPLAVRRAWHPRAVRLTAGTAVGGGLLSYAACHVPGAGMFPPEFYAVILVTAIVVTGLVVILNGIAHHTSAPR</sequence>
<proteinExistence type="predicted"/>
<accession>A0A8J3JHF7</accession>
<feature type="transmembrane region" description="Helical" evidence="1">
    <location>
        <begin position="251"/>
        <end position="273"/>
    </location>
</feature>
<feature type="transmembrane region" description="Helical" evidence="1">
    <location>
        <begin position="192"/>
        <end position="212"/>
    </location>
</feature>
<dbReference type="EMBL" id="BONF01000001">
    <property type="protein sequence ID" value="GIF78708.1"/>
    <property type="molecule type" value="Genomic_DNA"/>
</dbReference>
<keyword evidence="1" id="KW-0472">Membrane</keyword>
<organism evidence="2 3">
    <name type="scientific">Catellatospora bangladeshensis</name>
    <dbReference type="NCBI Taxonomy" id="310355"/>
    <lineage>
        <taxon>Bacteria</taxon>
        <taxon>Bacillati</taxon>
        <taxon>Actinomycetota</taxon>
        <taxon>Actinomycetes</taxon>
        <taxon>Micromonosporales</taxon>
        <taxon>Micromonosporaceae</taxon>
        <taxon>Catellatospora</taxon>
    </lineage>
</organism>
<comment type="caution">
    <text evidence="2">The sequence shown here is derived from an EMBL/GenBank/DDBJ whole genome shotgun (WGS) entry which is preliminary data.</text>
</comment>
<keyword evidence="3" id="KW-1185">Reference proteome</keyword>
<dbReference type="Proteomes" id="UP000601223">
    <property type="component" value="Unassembled WGS sequence"/>
</dbReference>
<reference evidence="2 3" key="1">
    <citation type="submission" date="2021-01" db="EMBL/GenBank/DDBJ databases">
        <title>Whole genome shotgun sequence of Catellatospora bangladeshensis NBRC 107357.</title>
        <authorList>
            <person name="Komaki H."/>
            <person name="Tamura T."/>
        </authorList>
    </citation>
    <scope>NUCLEOTIDE SEQUENCE [LARGE SCALE GENOMIC DNA]</scope>
    <source>
        <strain evidence="2 3">NBRC 107357</strain>
    </source>
</reference>
<protein>
    <submittedName>
        <fullName evidence="2">Uncharacterized protein</fullName>
    </submittedName>
</protein>
<keyword evidence="1" id="KW-0812">Transmembrane</keyword>
<feature type="transmembrane region" description="Helical" evidence="1">
    <location>
        <begin position="224"/>
        <end position="245"/>
    </location>
</feature>
<name>A0A8J3JHF7_9ACTN</name>
<gene>
    <name evidence="2" type="ORF">Cba03nite_00570</name>
</gene>
<evidence type="ECO:0000256" key="1">
    <source>
        <dbReference type="SAM" id="Phobius"/>
    </source>
</evidence>
<evidence type="ECO:0000313" key="3">
    <source>
        <dbReference type="Proteomes" id="UP000601223"/>
    </source>
</evidence>
<keyword evidence="1" id="KW-1133">Transmembrane helix</keyword>
<evidence type="ECO:0000313" key="2">
    <source>
        <dbReference type="EMBL" id="GIF78708.1"/>
    </source>
</evidence>
<dbReference type="AlphaFoldDB" id="A0A8J3JHF7"/>